<reference evidence="1 2" key="1">
    <citation type="submission" date="2020-10" db="EMBL/GenBank/DDBJ databases">
        <title>Plant Genome Project.</title>
        <authorList>
            <person name="Zhang R.-G."/>
        </authorList>
    </citation>
    <scope>NUCLEOTIDE SEQUENCE [LARGE SCALE GENOMIC DNA]</scope>
    <source>
        <strain evidence="1">FAFU-HL-1</strain>
        <tissue evidence="1">Leaf</tissue>
    </source>
</reference>
<gene>
    <name evidence="1" type="ORF">SADUNF_Sadunf01G0149500</name>
</gene>
<name>A0A835NBZ8_9ROSI</name>
<keyword evidence="2" id="KW-1185">Reference proteome</keyword>
<dbReference type="Proteomes" id="UP000657918">
    <property type="component" value="Unassembled WGS sequence"/>
</dbReference>
<comment type="caution">
    <text evidence="1">The sequence shown here is derived from an EMBL/GenBank/DDBJ whole genome shotgun (WGS) entry which is preliminary data.</text>
</comment>
<proteinExistence type="predicted"/>
<accession>A0A835NBZ8</accession>
<evidence type="ECO:0000313" key="2">
    <source>
        <dbReference type="Proteomes" id="UP000657918"/>
    </source>
</evidence>
<protein>
    <submittedName>
        <fullName evidence="1">Uncharacterized protein</fullName>
    </submittedName>
</protein>
<dbReference type="EMBL" id="JADGMS010000001">
    <property type="protein sequence ID" value="KAF9689990.1"/>
    <property type="molecule type" value="Genomic_DNA"/>
</dbReference>
<sequence length="83" mass="9579">MIIVEHFITVQFFYLQFLWESVWIIVGKISSEGLENNIKASSYNSWSKVFNLDGVNKISKKNSHRENNCIFLLLIGNEVGKAK</sequence>
<organism evidence="1 2">
    <name type="scientific">Salix dunnii</name>
    <dbReference type="NCBI Taxonomy" id="1413687"/>
    <lineage>
        <taxon>Eukaryota</taxon>
        <taxon>Viridiplantae</taxon>
        <taxon>Streptophyta</taxon>
        <taxon>Embryophyta</taxon>
        <taxon>Tracheophyta</taxon>
        <taxon>Spermatophyta</taxon>
        <taxon>Magnoliopsida</taxon>
        <taxon>eudicotyledons</taxon>
        <taxon>Gunneridae</taxon>
        <taxon>Pentapetalae</taxon>
        <taxon>rosids</taxon>
        <taxon>fabids</taxon>
        <taxon>Malpighiales</taxon>
        <taxon>Salicaceae</taxon>
        <taxon>Saliceae</taxon>
        <taxon>Salix</taxon>
    </lineage>
</organism>
<evidence type="ECO:0000313" key="1">
    <source>
        <dbReference type="EMBL" id="KAF9689990.1"/>
    </source>
</evidence>
<dbReference type="AlphaFoldDB" id="A0A835NBZ8"/>